<sequence length="183" mass="20821">MLLQLLELKNYVAIWLDYCQYNIGIDLTALDLGFVLSANSRDGIKFRGSSSEEWREGVALVSDEDIASGVKTWENALVGYVWGPIPSTEYDMPIDRLFLDKLILKFVDLECRNYGNVKFYSKGLGVYLFDFESFEAKQLVSDKGGVLNNSYRWGTPTATCPKQFSWSEAFHIPISKVFELWGV</sequence>
<organism evidence="1">
    <name type="scientific">Populus alba</name>
    <name type="common">White poplar</name>
    <dbReference type="NCBI Taxonomy" id="43335"/>
    <lineage>
        <taxon>Eukaryota</taxon>
        <taxon>Viridiplantae</taxon>
        <taxon>Streptophyta</taxon>
        <taxon>Embryophyta</taxon>
        <taxon>Tracheophyta</taxon>
        <taxon>Spermatophyta</taxon>
        <taxon>Magnoliopsida</taxon>
        <taxon>eudicotyledons</taxon>
        <taxon>Gunneridae</taxon>
        <taxon>Pentapetalae</taxon>
        <taxon>rosids</taxon>
        <taxon>fabids</taxon>
        <taxon>Malpighiales</taxon>
        <taxon>Salicaceae</taxon>
        <taxon>Saliceae</taxon>
        <taxon>Populus</taxon>
    </lineage>
</organism>
<dbReference type="AlphaFoldDB" id="A0A4U5Q3W5"/>
<dbReference type="EMBL" id="RCHU01000449">
    <property type="protein sequence ID" value="TKS04848.1"/>
    <property type="molecule type" value="Genomic_DNA"/>
</dbReference>
<evidence type="ECO:0008006" key="2">
    <source>
        <dbReference type="Google" id="ProtNLM"/>
    </source>
</evidence>
<accession>A0A4U5Q3W5</accession>
<gene>
    <name evidence="1" type="ORF">D5086_0000139540</name>
</gene>
<evidence type="ECO:0000313" key="1">
    <source>
        <dbReference type="EMBL" id="TKS04848.1"/>
    </source>
</evidence>
<protein>
    <recommendedName>
        <fullName evidence="2">DUF4283 domain-containing protein</fullName>
    </recommendedName>
</protein>
<name>A0A4U5Q3W5_POPAL</name>
<dbReference type="STRING" id="43335.A0A4U5Q3W5"/>
<proteinExistence type="predicted"/>
<comment type="caution">
    <text evidence="1">The sequence shown here is derived from an EMBL/GenBank/DDBJ whole genome shotgun (WGS) entry which is preliminary data.</text>
</comment>
<reference evidence="1" key="1">
    <citation type="submission" date="2018-10" db="EMBL/GenBank/DDBJ databases">
        <title>Population genomic analysis revealed the cold adaptation of white poplar.</title>
        <authorList>
            <person name="Liu Y.-J."/>
        </authorList>
    </citation>
    <scope>NUCLEOTIDE SEQUENCE [LARGE SCALE GENOMIC DNA]</scope>
    <source>
        <strain evidence="1">PAL-ZL1</strain>
    </source>
</reference>